<protein>
    <submittedName>
        <fullName evidence="2">Uncharacterized protein</fullName>
    </submittedName>
</protein>
<organism evidence="2 3">
    <name type="scientific">Pristionchus fissidentatus</name>
    <dbReference type="NCBI Taxonomy" id="1538716"/>
    <lineage>
        <taxon>Eukaryota</taxon>
        <taxon>Metazoa</taxon>
        <taxon>Ecdysozoa</taxon>
        <taxon>Nematoda</taxon>
        <taxon>Chromadorea</taxon>
        <taxon>Rhabditida</taxon>
        <taxon>Rhabditina</taxon>
        <taxon>Diplogasteromorpha</taxon>
        <taxon>Diplogasteroidea</taxon>
        <taxon>Neodiplogasteridae</taxon>
        <taxon>Pristionchus</taxon>
    </lineage>
</organism>
<dbReference type="EMBL" id="BTSY01000002">
    <property type="protein sequence ID" value="GMT13584.1"/>
    <property type="molecule type" value="Genomic_DNA"/>
</dbReference>
<name>A0AAV5V6R3_9BILA</name>
<feature type="non-terminal residue" evidence="2">
    <location>
        <position position="515"/>
    </location>
</feature>
<evidence type="ECO:0000256" key="1">
    <source>
        <dbReference type="SAM" id="MobiDB-lite"/>
    </source>
</evidence>
<sequence length="515" mass="54248">VLLCIALAAPSLATNPPCPVACPYTLFNNAPVAFDCNGNFAIASCPTGKSVNCTSDENLPISFEKATCMGGKWYGTTCSGFVFLPGPAPVFGCTEVVPTTTVKPTTGPTTTGPTTTRPITSAPITTTGPTVTGPTTTAAPTLPPCSGLYTDAGALLNMPPPRSSCTNGENRVLECDDDKIFVKTATGLVEYEKITFTNGKWYGSNCDGTLIKIEDSTVIVQCGAEAEPPLCSVLPARGGLKFLGMFNGLQRYGCTDNRMIQLSANISFGITSTTHGLYFDCNNTYSHVGSAIANQFLEIELAILAVSCRDAGQFEQACSVPLATNAIRKDGNLKCEKGYFVDKITYLDATNNLVTLTKSQASIKGATCDVDGWKIEGSSSIRGVQIVSFSCAECSPTSVEGTCPAITFAQRNIELDFSLSTFQCGVMEELTIIDTAGVKIQGSKLKCESGVWQLTGSSGVKTVTAGSKVSCTPKNCPLLPNNTFSLIFAGISIDGYVRWTCNADQSLVLTIASEF</sequence>
<accession>A0AAV5V6R3</accession>
<dbReference type="AlphaFoldDB" id="A0AAV5V6R3"/>
<comment type="caution">
    <text evidence="2">The sequence shown here is derived from an EMBL/GenBank/DDBJ whole genome shotgun (WGS) entry which is preliminary data.</text>
</comment>
<gene>
    <name evidence="2" type="ORF">PFISCL1PPCAC_4881</name>
</gene>
<dbReference type="Proteomes" id="UP001432322">
    <property type="component" value="Unassembled WGS sequence"/>
</dbReference>
<evidence type="ECO:0000313" key="2">
    <source>
        <dbReference type="EMBL" id="GMT13584.1"/>
    </source>
</evidence>
<feature type="non-terminal residue" evidence="2">
    <location>
        <position position="1"/>
    </location>
</feature>
<keyword evidence="3" id="KW-1185">Reference proteome</keyword>
<evidence type="ECO:0000313" key="3">
    <source>
        <dbReference type="Proteomes" id="UP001432322"/>
    </source>
</evidence>
<proteinExistence type="predicted"/>
<reference evidence="2" key="1">
    <citation type="submission" date="2023-10" db="EMBL/GenBank/DDBJ databases">
        <title>Genome assembly of Pristionchus species.</title>
        <authorList>
            <person name="Yoshida K."/>
            <person name="Sommer R.J."/>
        </authorList>
    </citation>
    <scope>NUCLEOTIDE SEQUENCE</scope>
    <source>
        <strain evidence="2">RS5133</strain>
    </source>
</reference>
<feature type="region of interest" description="Disordered" evidence="1">
    <location>
        <begin position="103"/>
        <end position="137"/>
    </location>
</feature>